<organism evidence="2 3">
    <name type="scientific">Aphanomyces stellatus</name>
    <dbReference type="NCBI Taxonomy" id="120398"/>
    <lineage>
        <taxon>Eukaryota</taxon>
        <taxon>Sar</taxon>
        <taxon>Stramenopiles</taxon>
        <taxon>Oomycota</taxon>
        <taxon>Saprolegniomycetes</taxon>
        <taxon>Saprolegniales</taxon>
        <taxon>Verrucalvaceae</taxon>
        <taxon>Aphanomyces</taxon>
    </lineage>
</organism>
<accession>A0A485K328</accession>
<dbReference type="AlphaFoldDB" id="A0A485K328"/>
<proteinExistence type="predicted"/>
<dbReference type="InterPro" id="IPR036770">
    <property type="entry name" value="Ankyrin_rpt-contain_sf"/>
</dbReference>
<dbReference type="EMBL" id="CAADRA010000036">
    <property type="protein sequence ID" value="VFT77852.1"/>
    <property type="molecule type" value="Genomic_DNA"/>
</dbReference>
<dbReference type="InterPro" id="IPR002110">
    <property type="entry name" value="Ankyrin_rpt"/>
</dbReference>
<dbReference type="SUPFAM" id="SSF48403">
    <property type="entry name" value="Ankyrin repeat"/>
    <property type="match status" value="1"/>
</dbReference>
<dbReference type="Pfam" id="PF12796">
    <property type="entry name" value="Ank_2"/>
    <property type="match status" value="1"/>
</dbReference>
<keyword evidence="3" id="KW-1185">Reference proteome</keyword>
<reference evidence="1" key="2">
    <citation type="submission" date="2019-06" db="EMBL/GenBank/DDBJ databases">
        <title>Genomics analysis of Aphanomyces spp. identifies a new class of oomycete effector associated with host adaptation.</title>
        <authorList>
            <person name="Gaulin E."/>
        </authorList>
    </citation>
    <scope>NUCLEOTIDE SEQUENCE</scope>
    <source>
        <strain evidence="1">CBS 578.67</strain>
    </source>
</reference>
<reference evidence="2 3" key="1">
    <citation type="submission" date="2019-03" db="EMBL/GenBank/DDBJ databases">
        <authorList>
            <person name="Gaulin E."/>
            <person name="Dumas B."/>
        </authorList>
    </citation>
    <scope>NUCLEOTIDE SEQUENCE [LARGE SCALE GENOMIC DNA]</scope>
    <source>
        <strain evidence="2">CBS 568.67</strain>
    </source>
</reference>
<evidence type="ECO:0000313" key="2">
    <source>
        <dbReference type="EMBL" id="VFT77852.1"/>
    </source>
</evidence>
<dbReference type="PANTHER" id="PTHR46586">
    <property type="entry name" value="ANKYRIN REPEAT-CONTAINING PROTEIN"/>
    <property type="match status" value="1"/>
</dbReference>
<dbReference type="InterPro" id="IPR052050">
    <property type="entry name" value="SecEffector_AnkRepeat"/>
</dbReference>
<dbReference type="OrthoDB" id="76502at2759"/>
<sequence>MGPHSVLVSRELLPLILQFQRGVFHEVRPLVPHIYANNFDFFPFTQVKYVGCHSVQAEGKLEADLSLFDGVFAPFVTQCGLRGVDRLLECFPSMLSICLADAARFGRLDLLQRLPPGVHLFQRRPTLMELAASNGHGTIVTFLLSQGYPICNVDVPAAAGHLAILETLHATAHAFGTTRAMDQAAAHGHLHVVAFLHAHREEGCTAAAMDVAAAQGHLPIVSFLHSRRQEGCTVAAVDGAATAGHIRVVEFLLANRHEGGSADLMDRVAVAGHVAIMAMLAQHGMTWSTQAMDAAARHGFLHVIQFLHDQQNGGGCTTHAMDAAAEYGFLEVVQFLHTHRHEGCTTYAMDRAAKNGFLEVVQFLHEHRTEGCTTNAIDWAARNGQADVVAFLCAHREEGFTDRANVDARTMGHAEIGRLLETHWSKLQPSSLLVESKLGGSV</sequence>
<gene>
    <name evidence="2" type="primary">Aste57867_627</name>
    <name evidence="1" type="ORF">As57867_000626</name>
    <name evidence="2" type="ORF">ASTE57867_627</name>
</gene>
<protein>
    <submittedName>
        <fullName evidence="2">Aste57867_627 protein</fullName>
    </submittedName>
</protein>
<evidence type="ECO:0000313" key="3">
    <source>
        <dbReference type="Proteomes" id="UP000332933"/>
    </source>
</evidence>
<evidence type="ECO:0000313" key="1">
    <source>
        <dbReference type="EMBL" id="KAF0720019.1"/>
    </source>
</evidence>
<dbReference type="Gene3D" id="1.25.40.20">
    <property type="entry name" value="Ankyrin repeat-containing domain"/>
    <property type="match status" value="1"/>
</dbReference>
<name>A0A485K328_9STRA</name>
<dbReference type="PANTHER" id="PTHR46586:SF3">
    <property type="entry name" value="ANKYRIN REPEAT-CONTAINING PROTEIN"/>
    <property type="match status" value="1"/>
</dbReference>
<dbReference type="EMBL" id="VJMH01000036">
    <property type="protein sequence ID" value="KAF0720019.1"/>
    <property type="molecule type" value="Genomic_DNA"/>
</dbReference>
<dbReference type="Proteomes" id="UP000332933">
    <property type="component" value="Unassembled WGS sequence"/>
</dbReference>